<evidence type="ECO:0000313" key="17">
    <source>
        <dbReference type="Proteomes" id="UP000325155"/>
    </source>
</evidence>
<dbReference type="CDD" id="cd07033">
    <property type="entry name" value="TPP_PYR_DXS_TK_like"/>
    <property type="match status" value="1"/>
</dbReference>
<dbReference type="SMART" id="SM00861">
    <property type="entry name" value="Transket_pyr"/>
    <property type="match status" value="1"/>
</dbReference>
<comment type="cofactor">
    <cofactor evidence="2">
        <name>Mn(2+)</name>
        <dbReference type="ChEBI" id="CHEBI:29035"/>
    </cofactor>
</comment>
<comment type="subunit">
    <text evidence="7">Homodimer.</text>
</comment>
<keyword evidence="11" id="KW-0106">Calcium</keyword>
<keyword evidence="10" id="KW-0479">Metal-binding</keyword>
<gene>
    <name evidence="16" type="ORF">FZC35_02855</name>
</gene>
<dbReference type="RefSeq" id="WP_148981135.1">
    <property type="nucleotide sequence ID" value="NZ_CP043315.1"/>
</dbReference>
<comment type="cofactor">
    <cofactor evidence="3">
        <name>Co(2+)</name>
        <dbReference type="ChEBI" id="CHEBI:48828"/>
    </cofactor>
</comment>
<evidence type="ECO:0000256" key="10">
    <source>
        <dbReference type="ARBA" id="ARBA00022723"/>
    </source>
</evidence>
<evidence type="ECO:0000256" key="12">
    <source>
        <dbReference type="ARBA" id="ARBA00022842"/>
    </source>
</evidence>
<dbReference type="GO" id="GO:0005829">
    <property type="term" value="C:cytosol"/>
    <property type="evidence" value="ECO:0007669"/>
    <property type="project" value="TreeGrafter"/>
</dbReference>
<comment type="cofactor">
    <cofactor evidence="1">
        <name>Ca(2+)</name>
        <dbReference type="ChEBI" id="CHEBI:29108"/>
    </cofactor>
</comment>
<protein>
    <recommendedName>
        <fullName evidence="8">transketolase</fullName>
        <ecNumber evidence="8">2.2.1.1</ecNumber>
    </recommendedName>
</protein>
<keyword evidence="12" id="KW-0460">Magnesium</keyword>
<dbReference type="InterPro" id="IPR055152">
    <property type="entry name" value="Transketolase-like_C_2"/>
</dbReference>
<accession>A0A5C0UE30</accession>
<dbReference type="InterPro" id="IPR029061">
    <property type="entry name" value="THDP-binding"/>
</dbReference>
<organism evidence="16 17">
    <name type="scientific">Candidatus Cytomitobacter indipagum</name>
    <dbReference type="NCBI Taxonomy" id="2601575"/>
    <lineage>
        <taxon>Bacteria</taxon>
        <taxon>Pseudomonadati</taxon>
        <taxon>Pseudomonadota</taxon>
        <taxon>Alphaproteobacteria</taxon>
        <taxon>Holosporales</taxon>
        <taxon>Holosporaceae</taxon>
        <taxon>Candidatus Cytomitobacter</taxon>
    </lineage>
</organism>
<dbReference type="Pfam" id="PF22613">
    <property type="entry name" value="Transketolase_C_1"/>
    <property type="match status" value="1"/>
</dbReference>
<evidence type="ECO:0000256" key="1">
    <source>
        <dbReference type="ARBA" id="ARBA00001913"/>
    </source>
</evidence>
<evidence type="ECO:0000256" key="9">
    <source>
        <dbReference type="ARBA" id="ARBA00022679"/>
    </source>
</evidence>
<feature type="domain" description="Transketolase-like pyrimidine-binding" evidence="15">
    <location>
        <begin position="343"/>
        <end position="502"/>
    </location>
</feature>
<dbReference type="GO" id="GO:0046872">
    <property type="term" value="F:metal ion binding"/>
    <property type="evidence" value="ECO:0007669"/>
    <property type="project" value="UniProtKB-KW"/>
</dbReference>
<evidence type="ECO:0000256" key="14">
    <source>
        <dbReference type="ARBA" id="ARBA00049473"/>
    </source>
</evidence>
<dbReference type="CDD" id="cd02012">
    <property type="entry name" value="TPP_TK"/>
    <property type="match status" value="1"/>
</dbReference>
<dbReference type="KEGG" id="cip:FZC35_02855"/>
<evidence type="ECO:0000259" key="15">
    <source>
        <dbReference type="SMART" id="SM00861"/>
    </source>
</evidence>
<dbReference type="SUPFAM" id="SSF52922">
    <property type="entry name" value="TK C-terminal domain-like"/>
    <property type="match status" value="1"/>
</dbReference>
<evidence type="ECO:0000313" key="16">
    <source>
        <dbReference type="EMBL" id="QEK38288.1"/>
    </source>
</evidence>
<dbReference type="InterPro" id="IPR005474">
    <property type="entry name" value="Transketolase_N"/>
</dbReference>
<reference evidence="16 17" key="1">
    <citation type="submission" date="2019-08" db="EMBL/GenBank/DDBJ databases">
        <title>Highly reduced genomes of protist endosymbionts show evolutionary convergence.</title>
        <authorList>
            <person name="George E."/>
            <person name="Husnik F."/>
            <person name="Tashyreva D."/>
            <person name="Prokopchuk G."/>
            <person name="Horak A."/>
            <person name="Kwong W.K."/>
            <person name="Lukes J."/>
            <person name="Keeling P.J."/>
        </authorList>
    </citation>
    <scope>NUCLEOTIDE SEQUENCE [LARGE SCALE GENOMIC DNA]</scope>
    <source>
        <strain evidence="16">1605</strain>
    </source>
</reference>
<evidence type="ECO:0000256" key="6">
    <source>
        <dbReference type="ARBA" id="ARBA00007131"/>
    </source>
</evidence>
<evidence type="ECO:0000256" key="8">
    <source>
        <dbReference type="ARBA" id="ARBA00013152"/>
    </source>
</evidence>
<comment type="cofactor">
    <cofactor evidence="5">
        <name>thiamine diphosphate</name>
        <dbReference type="ChEBI" id="CHEBI:58937"/>
    </cofactor>
</comment>
<dbReference type="InterPro" id="IPR009014">
    <property type="entry name" value="Transketo_C/PFOR_II"/>
</dbReference>
<proteinExistence type="inferred from homology"/>
<dbReference type="EC" id="2.2.1.1" evidence="8"/>
<dbReference type="GO" id="GO:0004802">
    <property type="term" value="F:transketolase activity"/>
    <property type="evidence" value="ECO:0007669"/>
    <property type="project" value="UniProtKB-EC"/>
</dbReference>
<dbReference type="Gene3D" id="3.40.50.920">
    <property type="match status" value="1"/>
</dbReference>
<keyword evidence="17" id="KW-1185">Reference proteome</keyword>
<dbReference type="OrthoDB" id="8732661at2"/>
<dbReference type="InterPro" id="IPR033247">
    <property type="entry name" value="Transketolase_fam"/>
</dbReference>
<dbReference type="Pfam" id="PF00456">
    <property type="entry name" value="Transketolase_N"/>
    <property type="match status" value="1"/>
</dbReference>
<comment type="similarity">
    <text evidence="6">Belongs to the transketolase family.</text>
</comment>
<comment type="cofactor">
    <cofactor evidence="4">
        <name>Mg(2+)</name>
        <dbReference type="ChEBI" id="CHEBI:18420"/>
    </cofactor>
</comment>
<dbReference type="Proteomes" id="UP000325155">
    <property type="component" value="Chromosome"/>
</dbReference>
<evidence type="ECO:0000256" key="7">
    <source>
        <dbReference type="ARBA" id="ARBA00011738"/>
    </source>
</evidence>
<comment type="catalytic activity">
    <reaction evidence="14">
        <text>D-sedoheptulose 7-phosphate + D-glyceraldehyde 3-phosphate = aldehydo-D-ribose 5-phosphate + D-xylulose 5-phosphate</text>
        <dbReference type="Rhea" id="RHEA:10508"/>
        <dbReference type="ChEBI" id="CHEBI:57483"/>
        <dbReference type="ChEBI" id="CHEBI:57737"/>
        <dbReference type="ChEBI" id="CHEBI:58273"/>
        <dbReference type="ChEBI" id="CHEBI:59776"/>
        <dbReference type="EC" id="2.2.1.1"/>
    </reaction>
</comment>
<evidence type="ECO:0000256" key="3">
    <source>
        <dbReference type="ARBA" id="ARBA00001941"/>
    </source>
</evidence>
<evidence type="ECO:0000256" key="13">
    <source>
        <dbReference type="ARBA" id="ARBA00023052"/>
    </source>
</evidence>
<dbReference type="Gene3D" id="3.40.50.970">
    <property type="match status" value="2"/>
</dbReference>
<dbReference type="PANTHER" id="PTHR43522:SF2">
    <property type="entry name" value="TRANSKETOLASE 1-RELATED"/>
    <property type="match status" value="1"/>
</dbReference>
<dbReference type="EMBL" id="CP043315">
    <property type="protein sequence ID" value="QEK38288.1"/>
    <property type="molecule type" value="Genomic_DNA"/>
</dbReference>
<evidence type="ECO:0000256" key="5">
    <source>
        <dbReference type="ARBA" id="ARBA00001964"/>
    </source>
</evidence>
<evidence type="ECO:0000256" key="4">
    <source>
        <dbReference type="ARBA" id="ARBA00001946"/>
    </source>
</evidence>
<dbReference type="FunFam" id="3.40.50.970:FF:000045">
    <property type="entry name" value="Transketolase"/>
    <property type="match status" value="1"/>
</dbReference>
<evidence type="ECO:0000256" key="11">
    <source>
        <dbReference type="ARBA" id="ARBA00022837"/>
    </source>
</evidence>
<evidence type="ECO:0000256" key="2">
    <source>
        <dbReference type="ARBA" id="ARBA00001936"/>
    </source>
</evidence>
<dbReference type="Pfam" id="PF02779">
    <property type="entry name" value="Transket_pyr"/>
    <property type="match status" value="1"/>
</dbReference>
<dbReference type="AlphaFoldDB" id="A0A5C0UE30"/>
<dbReference type="SUPFAM" id="SSF52518">
    <property type="entry name" value="Thiamin diphosphate-binding fold (THDP-binding)"/>
    <property type="match status" value="2"/>
</dbReference>
<dbReference type="InterPro" id="IPR005475">
    <property type="entry name" value="Transketolase-like_Pyr-bd"/>
</dbReference>
<keyword evidence="13" id="KW-0786">Thiamine pyrophosphate</keyword>
<name>A0A5C0UE30_9PROT</name>
<dbReference type="PANTHER" id="PTHR43522">
    <property type="entry name" value="TRANSKETOLASE"/>
    <property type="match status" value="1"/>
</dbReference>
<sequence length="642" mass="72923">MICDKRRAANFLRCVALDMIDIANSGHQGIVLGMADVMTVLWSDHLNFQKQHSNRDRFVLSAGHGSALLYSTLYCMEEIDRKDLYTFRKIHSNLPGHPEKDDLVEVSTGPLGQGIAWAIGMAKAEQLKNMDYFTYVLASDGDLMEGISHEACSLAGKWKLNKLIVFWDDNEITIDGSTELSRSDQIPMTFKSYNWNVIEIDGHNIGEIDLAILSAKKSDKPTLIRCKTIIGRGSKYEKSEKIHGKILDKEDINEMKRNYCMEYTDFMTPPDIKCFWNNVIERNNGYFTNKNDENNVKANNRSEKNANFENDIKNNINTTNEKMKNEKYYKVSESISHLLEKDISTREASGIVLKNLSERHNDIVFGSADLGISTNTMIDENYISFGVREHGMTAITGGITLSGLKGCCATFFVFTDYARPAIRMAALMKIPMIFIATHDSVSVGEDGPTHQPIEHLESFRVMPNLNVFRPSNGLEVAWAWEQALHSELPSILVLSRQKIKRINSEEEIKSAYTIKKFHRKIHNISHNYTVKIIGTGSEVELAYETASLLMKKHENLNIDVISMISTNLFDKEERFEALECDLLVCIELSNSHIWYKYRQYAKDILVLGVQNFGFSGKAKDIMNHLGFTPENICKEISKKLSL</sequence>
<keyword evidence="9" id="KW-0808">Transferase</keyword>
<dbReference type="GO" id="GO:0006098">
    <property type="term" value="P:pentose-phosphate shunt"/>
    <property type="evidence" value="ECO:0007669"/>
    <property type="project" value="TreeGrafter"/>
</dbReference>